<dbReference type="PANTHER" id="PTHR13504:SF33">
    <property type="entry name" value="FIC FAMILY PROTEIN"/>
    <property type="match status" value="1"/>
</dbReference>
<comment type="caution">
    <text evidence="4">The sequence shown here is derived from an EMBL/GenBank/DDBJ whole genome shotgun (WGS) entry which is preliminary data.</text>
</comment>
<dbReference type="Gene3D" id="1.10.10.10">
    <property type="entry name" value="Winged helix-like DNA-binding domain superfamily/Winged helix DNA-binding domain"/>
    <property type="match status" value="1"/>
</dbReference>
<dbReference type="Gene3D" id="1.10.3290.10">
    <property type="entry name" value="Fido-like domain"/>
    <property type="match status" value="1"/>
</dbReference>
<feature type="domain" description="Fido" evidence="3">
    <location>
        <begin position="117"/>
        <end position="273"/>
    </location>
</feature>
<proteinExistence type="predicted"/>
<dbReference type="AlphaFoldDB" id="A0A2S7F278"/>
<evidence type="ECO:0000313" key="4">
    <source>
        <dbReference type="EMBL" id="PPU99442.1"/>
    </source>
</evidence>
<accession>A0A2S7F278</accession>
<dbReference type="SUPFAM" id="SSF140931">
    <property type="entry name" value="Fic-like"/>
    <property type="match status" value="1"/>
</dbReference>
<evidence type="ECO:0000313" key="5">
    <source>
        <dbReference type="Proteomes" id="UP000238261"/>
    </source>
</evidence>
<dbReference type="Pfam" id="PF02661">
    <property type="entry name" value="Fic"/>
    <property type="match status" value="1"/>
</dbReference>
<keyword evidence="5" id="KW-1185">Reference proteome</keyword>
<evidence type="ECO:0000256" key="2">
    <source>
        <dbReference type="PIRSR" id="PIRSR640198-2"/>
    </source>
</evidence>
<dbReference type="InterPro" id="IPR040198">
    <property type="entry name" value="Fido_containing"/>
</dbReference>
<keyword evidence="2" id="KW-0547">Nucleotide-binding</keyword>
<dbReference type="InterPro" id="IPR025230">
    <property type="entry name" value="DUF4172"/>
</dbReference>
<dbReference type="EMBL" id="MDEG01000002">
    <property type="protein sequence ID" value="PPU99442.1"/>
    <property type="molecule type" value="Genomic_DNA"/>
</dbReference>
<feature type="active site" evidence="1">
    <location>
        <position position="208"/>
    </location>
</feature>
<evidence type="ECO:0000256" key="1">
    <source>
        <dbReference type="PIRSR" id="PIRSR640198-1"/>
    </source>
</evidence>
<dbReference type="Pfam" id="PF13776">
    <property type="entry name" value="DUF4172"/>
    <property type="match status" value="1"/>
</dbReference>
<protein>
    <submittedName>
        <fullName evidence="4">DUF4172 domain-containing protein</fullName>
    </submittedName>
</protein>
<evidence type="ECO:0000259" key="3">
    <source>
        <dbReference type="PROSITE" id="PS51459"/>
    </source>
</evidence>
<feature type="binding site" evidence="2">
    <location>
        <begin position="212"/>
        <end position="219"/>
    </location>
    <ligand>
        <name>ATP</name>
        <dbReference type="ChEBI" id="CHEBI:30616"/>
    </ligand>
</feature>
<dbReference type="PROSITE" id="PS51459">
    <property type="entry name" value="FIDO"/>
    <property type="match status" value="1"/>
</dbReference>
<organism evidence="4 5">
    <name type="scientific">Xanthomonas hyacinthi</name>
    <dbReference type="NCBI Taxonomy" id="56455"/>
    <lineage>
        <taxon>Bacteria</taxon>
        <taxon>Pseudomonadati</taxon>
        <taxon>Pseudomonadota</taxon>
        <taxon>Gammaproteobacteria</taxon>
        <taxon>Lysobacterales</taxon>
        <taxon>Lysobacteraceae</taxon>
        <taxon>Xanthomonas</taxon>
    </lineage>
</organism>
<dbReference type="InterPro" id="IPR036597">
    <property type="entry name" value="Fido-like_dom_sf"/>
</dbReference>
<keyword evidence="2" id="KW-0067">ATP-binding</keyword>
<gene>
    <name evidence="4" type="ORF">XhyaCFBP1156_04065</name>
</gene>
<dbReference type="RefSeq" id="WP_046979030.1">
    <property type="nucleotide sequence ID" value="NZ_CP043476.1"/>
</dbReference>
<dbReference type="InterPro" id="IPR036388">
    <property type="entry name" value="WH-like_DNA-bd_sf"/>
</dbReference>
<dbReference type="Proteomes" id="UP000238261">
    <property type="component" value="Unassembled WGS sequence"/>
</dbReference>
<dbReference type="InterPro" id="IPR003812">
    <property type="entry name" value="Fido"/>
</dbReference>
<dbReference type="GO" id="GO:0005524">
    <property type="term" value="F:ATP binding"/>
    <property type="evidence" value="ECO:0007669"/>
    <property type="project" value="UniProtKB-KW"/>
</dbReference>
<sequence>MASRRWIWESPDWPGFTWDLARLAPALAAARRSQGELAGAARLLDAPLQTRAGADLLLQDALGTSQIEGEHPNPDGVRSSIARRLGLPHAGLPAPERTTEGLVDMLFDATQRYREPLTLERLCAWQASLFPEDRPLLRRIRTGQLRGDEPMRVVSGPLEHEKVHYEAVPRPQLEAEMERFLAWFAQPPSDLDGLLRAGIAHVWFELIHPFEDGNGRVGRALMDMALAQDEQRSLRLFSLSAQFLRERGDYYALLERVGKSGLDVTDWLLWFLQQVQAASVAAQATSASVLAKARFWMHQATTSLNERQRKVLNRLLDAGPDGFEGGMTTRKYVGLAKVSRATAFRELAHMVEQGCLVPTASKGRSAAYEIDWSRWT</sequence>
<name>A0A2S7F278_9XANT</name>
<reference evidence="5" key="1">
    <citation type="submission" date="2016-08" db="EMBL/GenBank/DDBJ databases">
        <authorList>
            <person name="Merda D."/>
            <person name="Briand M."/>
            <person name="Taghouti G."/>
            <person name="Carrere S."/>
            <person name="Gouzy J."/>
            <person name="Portier P."/>
            <person name="Jacques M.-A."/>
            <person name="Fischer-Le Saux M."/>
        </authorList>
    </citation>
    <scope>NUCLEOTIDE SEQUENCE [LARGE SCALE GENOMIC DNA]</scope>
    <source>
        <strain evidence="5">CFBP1156</strain>
    </source>
</reference>
<dbReference type="PANTHER" id="PTHR13504">
    <property type="entry name" value="FIDO DOMAIN-CONTAINING PROTEIN DDB_G0283145"/>
    <property type="match status" value="1"/>
</dbReference>
<dbReference type="OrthoDB" id="9807853at2"/>